<feature type="chain" id="PRO_5034472336" description="Secreted protein" evidence="1">
    <location>
        <begin position="23"/>
        <end position="91"/>
    </location>
</feature>
<comment type="caution">
    <text evidence="2">The sequence shown here is derived from an EMBL/GenBank/DDBJ whole genome shotgun (WGS) entry which is preliminary data.</text>
</comment>
<proteinExistence type="predicted"/>
<accession>A0A8H3F6S4</accession>
<dbReference type="EMBL" id="CAJPDR010000107">
    <property type="protein sequence ID" value="CAF9918044.1"/>
    <property type="molecule type" value="Genomic_DNA"/>
</dbReference>
<name>A0A8H3F6S4_9LECA</name>
<evidence type="ECO:0000256" key="1">
    <source>
        <dbReference type="SAM" id="SignalP"/>
    </source>
</evidence>
<sequence>MDSTTATGIMTLLLALSTKSTTLPADMTEDLLPRELGITCRGNFFCSGNNAVDNILPNALSETGGCSASPGQQTLLRWKYLRIYSGLRRIL</sequence>
<dbReference type="Proteomes" id="UP000664203">
    <property type="component" value="Unassembled WGS sequence"/>
</dbReference>
<evidence type="ECO:0000313" key="2">
    <source>
        <dbReference type="EMBL" id="CAF9918044.1"/>
    </source>
</evidence>
<gene>
    <name evidence="2" type="ORF">ALECFALPRED_000498</name>
</gene>
<feature type="signal peptide" evidence="1">
    <location>
        <begin position="1"/>
        <end position="22"/>
    </location>
</feature>
<keyword evidence="1" id="KW-0732">Signal</keyword>
<dbReference type="AlphaFoldDB" id="A0A8H3F6S4"/>
<protein>
    <recommendedName>
        <fullName evidence="4">Secreted protein</fullName>
    </recommendedName>
</protein>
<evidence type="ECO:0000313" key="3">
    <source>
        <dbReference type="Proteomes" id="UP000664203"/>
    </source>
</evidence>
<organism evidence="2 3">
    <name type="scientific">Alectoria fallacina</name>
    <dbReference type="NCBI Taxonomy" id="1903189"/>
    <lineage>
        <taxon>Eukaryota</taxon>
        <taxon>Fungi</taxon>
        <taxon>Dikarya</taxon>
        <taxon>Ascomycota</taxon>
        <taxon>Pezizomycotina</taxon>
        <taxon>Lecanoromycetes</taxon>
        <taxon>OSLEUM clade</taxon>
        <taxon>Lecanoromycetidae</taxon>
        <taxon>Lecanorales</taxon>
        <taxon>Lecanorineae</taxon>
        <taxon>Parmeliaceae</taxon>
        <taxon>Alectoria</taxon>
    </lineage>
</organism>
<keyword evidence="3" id="KW-1185">Reference proteome</keyword>
<evidence type="ECO:0008006" key="4">
    <source>
        <dbReference type="Google" id="ProtNLM"/>
    </source>
</evidence>
<reference evidence="2" key="1">
    <citation type="submission" date="2021-03" db="EMBL/GenBank/DDBJ databases">
        <authorList>
            <person name="Tagirdzhanova G."/>
        </authorList>
    </citation>
    <scope>NUCLEOTIDE SEQUENCE</scope>
</reference>